<accession>A0A420IIB2</accession>
<dbReference type="EMBL" id="MCBQ01009049">
    <property type="protein sequence ID" value="RKF74275.1"/>
    <property type="molecule type" value="Genomic_DNA"/>
</dbReference>
<feature type="region of interest" description="Disordered" evidence="1">
    <location>
        <begin position="50"/>
        <end position="87"/>
    </location>
</feature>
<feature type="non-terminal residue" evidence="2">
    <location>
        <position position="141"/>
    </location>
</feature>
<feature type="region of interest" description="Disordered" evidence="1">
    <location>
        <begin position="113"/>
        <end position="141"/>
    </location>
</feature>
<dbReference type="GO" id="GO:0006355">
    <property type="term" value="P:regulation of DNA-templated transcription"/>
    <property type="evidence" value="ECO:0007669"/>
    <property type="project" value="InterPro"/>
</dbReference>
<keyword evidence="3" id="KW-1185">Reference proteome</keyword>
<proteinExistence type="predicted"/>
<evidence type="ECO:0008006" key="4">
    <source>
        <dbReference type="Google" id="ProtNLM"/>
    </source>
</evidence>
<gene>
    <name evidence="2" type="ORF">GcM3_090031</name>
</gene>
<sequence>MMRTMALGEPLPDAEYDTPEDVLQAYQDCGKLNGYDLVFEYERNRKKKGKSRIYQCDRGGKYRDRKNPNLHESKRRGFKKNGETRTRKTGCKFKIQALLIPSGKWRGSIVEGKEFHNHEASDGPVNHSANRTKAFNENPEA</sequence>
<dbReference type="PANTHER" id="PTHR31669:SF251">
    <property type="entry name" value="PROTEIN FAR1-RELATED SEQUENCE"/>
    <property type="match status" value="1"/>
</dbReference>
<name>A0A420IIB2_9PEZI</name>
<comment type="caution">
    <text evidence="2">The sequence shown here is derived from an EMBL/GenBank/DDBJ whole genome shotgun (WGS) entry which is preliminary data.</text>
</comment>
<protein>
    <recommendedName>
        <fullName evidence="4">FAR1 domain-containing protein</fullName>
    </recommendedName>
</protein>
<dbReference type="AlphaFoldDB" id="A0A420IIB2"/>
<evidence type="ECO:0000256" key="1">
    <source>
        <dbReference type="SAM" id="MobiDB-lite"/>
    </source>
</evidence>
<evidence type="ECO:0000313" key="3">
    <source>
        <dbReference type="Proteomes" id="UP000283383"/>
    </source>
</evidence>
<feature type="compositionally biased region" description="Basic and acidic residues" evidence="1">
    <location>
        <begin position="58"/>
        <end position="72"/>
    </location>
</feature>
<dbReference type="PANTHER" id="PTHR31669">
    <property type="entry name" value="PROTEIN FAR1-RELATED SEQUENCE 10-RELATED"/>
    <property type="match status" value="1"/>
</dbReference>
<organism evidence="2 3">
    <name type="scientific">Golovinomyces cichoracearum</name>
    <dbReference type="NCBI Taxonomy" id="62708"/>
    <lineage>
        <taxon>Eukaryota</taxon>
        <taxon>Fungi</taxon>
        <taxon>Dikarya</taxon>
        <taxon>Ascomycota</taxon>
        <taxon>Pezizomycotina</taxon>
        <taxon>Leotiomycetes</taxon>
        <taxon>Erysiphales</taxon>
        <taxon>Erysiphaceae</taxon>
        <taxon>Golovinomyces</taxon>
    </lineage>
</organism>
<evidence type="ECO:0000313" key="2">
    <source>
        <dbReference type="EMBL" id="RKF74275.1"/>
    </source>
</evidence>
<dbReference type="Proteomes" id="UP000283383">
    <property type="component" value="Unassembled WGS sequence"/>
</dbReference>
<dbReference type="InterPro" id="IPR031052">
    <property type="entry name" value="FHY3/FAR1"/>
</dbReference>
<dbReference type="STRING" id="62708.A0A420IIB2"/>
<reference evidence="2 3" key="1">
    <citation type="journal article" date="2018" name="BMC Genomics">
        <title>Comparative genome analyses reveal sequence features reflecting distinct modes of host-adaptation between dicot and monocot powdery mildew.</title>
        <authorList>
            <person name="Wu Y."/>
            <person name="Ma X."/>
            <person name="Pan Z."/>
            <person name="Kale S.D."/>
            <person name="Song Y."/>
            <person name="King H."/>
            <person name="Zhang Q."/>
            <person name="Presley C."/>
            <person name="Deng X."/>
            <person name="Wei C.I."/>
            <person name="Xiao S."/>
        </authorList>
    </citation>
    <scope>NUCLEOTIDE SEQUENCE [LARGE SCALE GENOMIC DNA]</scope>
    <source>
        <strain evidence="2">UMSG3</strain>
    </source>
</reference>